<protein>
    <submittedName>
        <fullName evidence="2">14378_t:CDS:1</fullName>
    </submittedName>
</protein>
<comment type="caution">
    <text evidence="2">The sequence shown here is derived from an EMBL/GenBank/DDBJ whole genome shotgun (WGS) entry which is preliminary data.</text>
</comment>
<organism evidence="2 3">
    <name type="scientific">Cetraspora pellucida</name>
    <dbReference type="NCBI Taxonomy" id="1433469"/>
    <lineage>
        <taxon>Eukaryota</taxon>
        <taxon>Fungi</taxon>
        <taxon>Fungi incertae sedis</taxon>
        <taxon>Mucoromycota</taxon>
        <taxon>Glomeromycotina</taxon>
        <taxon>Glomeromycetes</taxon>
        <taxon>Diversisporales</taxon>
        <taxon>Gigasporaceae</taxon>
        <taxon>Cetraspora</taxon>
    </lineage>
</organism>
<dbReference type="EMBL" id="CAJVQA010000486">
    <property type="protein sequence ID" value="CAG8477217.1"/>
    <property type="molecule type" value="Genomic_DNA"/>
</dbReference>
<dbReference type="AlphaFoldDB" id="A0A9N8WB29"/>
<dbReference type="OrthoDB" id="2442719at2759"/>
<name>A0A9N8WB29_9GLOM</name>
<sequence length="344" mass="38078">MSSNSDKNKGIVDEDLIIQSTNNPEPSRGQVNFEANFGRLSLEMLKFLCQGIGISEIGLKQDLVSRLVSECKGREEASSDLFGKGKSMNLDNDVGDTEAFLYARDRGHSVGGPNIDKQEGGDLGARATGVHQSLRFPEAKEKFVFDNDIDETGLWRKRNLSKARNQWEFNEWCKAGLLMDKALNTGDVDYLLMARQVALERAYVVRVADEDGWGVAVKMASNNTVDSISQMFGGKRERARLAVQNVSKSKKFKLAQERSQRVDAQQRDTVNAFPGVHQGQPVTPVFFQAHPSFLPSWQQWPSQHGLVSSPAVMGVNNMDSHMSGQQATQNSVLQNPFLSGGIRV</sequence>
<keyword evidence="3" id="KW-1185">Reference proteome</keyword>
<evidence type="ECO:0000313" key="2">
    <source>
        <dbReference type="EMBL" id="CAG8477217.1"/>
    </source>
</evidence>
<feature type="compositionally biased region" description="Basic and acidic residues" evidence="1">
    <location>
        <begin position="1"/>
        <end position="12"/>
    </location>
</feature>
<reference evidence="2" key="1">
    <citation type="submission" date="2021-06" db="EMBL/GenBank/DDBJ databases">
        <authorList>
            <person name="Kallberg Y."/>
            <person name="Tangrot J."/>
            <person name="Rosling A."/>
        </authorList>
    </citation>
    <scope>NUCLEOTIDE SEQUENCE</scope>
    <source>
        <strain evidence="2">FL966</strain>
    </source>
</reference>
<evidence type="ECO:0000256" key="1">
    <source>
        <dbReference type="SAM" id="MobiDB-lite"/>
    </source>
</evidence>
<proteinExistence type="predicted"/>
<feature type="region of interest" description="Disordered" evidence="1">
    <location>
        <begin position="1"/>
        <end position="30"/>
    </location>
</feature>
<evidence type="ECO:0000313" key="3">
    <source>
        <dbReference type="Proteomes" id="UP000789759"/>
    </source>
</evidence>
<dbReference type="Proteomes" id="UP000789759">
    <property type="component" value="Unassembled WGS sequence"/>
</dbReference>
<accession>A0A9N8WB29</accession>
<gene>
    <name evidence="2" type="ORF">CPELLU_LOCUS1355</name>
</gene>